<dbReference type="SMART" id="SM01217">
    <property type="entry name" value="Fn3_like"/>
    <property type="match status" value="1"/>
</dbReference>
<keyword evidence="3" id="KW-0378">Hydrolase</keyword>
<evidence type="ECO:0000259" key="4">
    <source>
        <dbReference type="SMART" id="SM01217"/>
    </source>
</evidence>
<evidence type="ECO:0000256" key="2">
    <source>
        <dbReference type="ARBA" id="ARBA00022729"/>
    </source>
</evidence>
<dbReference type="Pfam" id="PF01915">
    <property type="entry name" value="Glyco_hydro_3_C"/>
    <property type="match status" value="1"/>
</dbReference>
<dbReference type="InterPro" id="IPR044993">
    <property type="entry name" value="BXL"/>
</dbReference>
<accession>A0A4Q0PQ82</accession>
<dbReference type="InterPro" id="IPR002772">
    <property type="entry name" value="Glyco_hydro_3_C"/>
</dbReference>
<evidence type="ECO:0000313" key="5">
    <source>
        <dbReference type="EMBL" id="RXG32372.1"/>
    </source>
</evidence>
<evidence type="ECO:0000256" key="3">
    <source>
        <dbReference type="ARBA" id="ARBA00022801"/>
    </source>
</evidence>
<dbReference type="Proteomes" id="UP000290608">
    <property type="component" value="Unassembled WGS sequence"/>
</dbReference>
<sequence>MNFISFRIIILAFLVISIFSCESKQEAKTTTSKNTEQQADGILPFRDMQLSTDKRINDLISRLSLEEKIKQMMNNTPGVERLKIPAYDYWNEALHGVGRASAATVFPQAIGIGATFDTDLAYRVAEAISSEARALYNATSEKGYYNRYNGLTFWTPNINIFRDPRWGRGQETYGEDPYLTSILGTSFVKGLQGDNDAYLKTAACAKHFAVHSGPEQVRHEFNAEVSQKDLWETYLPAFEVLVDHKVEAVMCAYNSTNGEPCCINEYLITDVLRNKWNFKGHVLSDCWAILDLYVPKGKGGHGAASSQAEAAALAVKRGVSLNCGDSYEALEEAVAKGLITEKEIEQQLVVLLKTRFKLGLFDPRGNNPYDTLSMRIVNSKKHRALAKEAAHKSIVLLKNNGILPLKKNLSKYFVTGPNATSIEILLGNYYGVNSNLVTILEGISASIDNSSQLQYRLGAMLNQKSLNPINYATGNAGNSDVTIVVLGLSSTLQGEEGDSIDSDTAGDRLDYGLPANQIKYLEDLRKAADEDAEDKKPIVAVVTGGSPVDLTRVQELADAVLFVWYPGEEGGTAVADILFGEVSPSGRLPITFPKSLEQLPPYEDYSMVGRTYKYMNADPMYPFGFGLSYSTFTYSEAKANATTIAKGDNASIEVTVTNTGSVKADEVVQMYISDLEASVRVPNFQLITTKRITLAPGKSKTLDLKVKPQDFELVTEEGTRITESGTFKIYIGGSSPMKRSEELGASKMAELEIIVN</sequence>
<feature type="domain" description="Fibronectin type III-like" evidence="4">
    <location>
        <begin position="666"/>
        <end position="735"/>
    </location>
</feature>
<organism evidence="5 6">
    <name type="scientific">Leeuwenhoekiella marinoflava</name>
    <dbReference type="NCBI Taxonomy" id="988"/>
    <lineage>
        <taxon>Bacteria</taxon>
        <taxon>Pseudomonadati</taxon>
        <taxon>Bacteroidota</taxon>
        <taxon>Flavobacteriia</taxon>
        <taxon>Flavobacteriales</taxon>
        <taxon>Flavobacteriaceae</taxon>
        <taxon>Leeuwenhoekiella</taxon>
    </lineage>
</organism>
<dbReference type="InterPro" id="IPR036962">
    <property type="entry name" value="Glyco_hydro_3_N_sf"/>
</dbReference>
<dbReference type="SUPFAM" id="SSF51445">
    <property type="entry name" value="(Trans)glycosidases"/>
    <property type="match status" value="1"/>
</dbReference>
<dbReference type="GO" id="GO:0009044">
    <property type="term" value="F:xylan 1,4-beta-xylosidase activity"/>
    <property type="evidence" value="ECO:0007669"/>
    <property type="project" value="InterPro"/>
</dbReference>
<dbReference type="SUPFAM" id="SSF52279">
    <property type="entry name" value="Beta-D-glucan exohydrolase, C-terminal domain"/>
    <property type="match status" value="1"/>
</dbReference>
<keyword evidence="2" id="KW-0732">Signal</keyword>
<dbReference type="InterPro" id="IPR013783">
    <property type="entry name" value="Ig-like_fold"/>
</dbReference>
<dbReference type="PANTHER" id="PTHR42721:SF3">
    <property type="entry name" value="BETA-D-XYLOSIDASE 5-RELATED"/>
    <property type="match status" value="1"/>
</dbReference>
<dbReference type="GO" id="GO:0031222">
    <property type="term" value="P:arabinan catabolic process"/>
    <property type="evidence" value="ECO:0007669"/>
    <property type="project" value="TreeGrafter"/>
</dbReference>
<dbReference type="Pfam" id="PF14310">
    <property type="entry name" value="Fn3-like"/>
    <property type="match status" value="1"/>
</dbReference>
<dbReference type="InterPro" id="IPR017853">
    <property type="entry name" value="GH"/>
</dbReference>
<dbReference type="Gene3D" id="2.60.40.10">
    <property type="entry name" value="Immunoglobulins"/>
    <property type="match status" value="1"/>
</dbReference>
<dbReference type="PANTHER" id="PTHR42721">
    <property type="entry name" value="SUGAR HYDROLASE-RELATED"/>
    <property type="match status" value="1"/>
</dbReference>
<dbReference type="GO" id="GO:0046556">
    <property type="term" value="F:alpha-L-arabinofuranosidase activity"/>
    <property type="evidence" value="ECO:0007669"/>
    <property type="project" value="TreeGrafter"/>
</dbReference>
<evidence type="ECO:0000256" key="1">
    <source>
        <dbReference type="ARBA" id="ARBA00005336"/>
    </source>
</evidence>
<comment type="similarity">
    <text evidence="1">Belongs to the glycosyl hydrolase 3 family.</text>
</comment>
<dbReference type="Gene3D" id="3.20.20.300">
    <property type="entry name" value="Glycoside hydrolase, family 3, N-terminal domain"/>
    <property type="match status" value="1"/>
</dbReference>
<dbReference type="RefSeq" id="WP_083557836.1">
    <property type="nucleotide sequence ID" value="NZ_QOVL01000003.1"/>
</dbReference>
<reference evidence="5 6" key="1">
    <citation type="submission" date="2018-07" db="EMBL/GenBank/DDBJ databases">
        <title>Leeuwenhoekiella genomics.</title>
        <authorList>
            <person name="Tahon G."/>
            <person name="Willems A."/>
        </authorList>
    </citation>
    <scope>NUCLEOTIDE SEQUENCE [LARGE SCALE GENOMIC DNA]</scope>
    <source>
        <strain evidence="5 6">LMG 1345</strain>
    </source>
</reference>
<dbReference type="InterPro" id="IPR001764">
    <property type="entry name" value="Glyco_hydro_3_N"/>
</dbReference>
<dbReference type="GO" id="GO:0045493">
    <property type="term" value="P:xylan catabolic process"/>
    <property type="evidence" value="ECO:0007669"/>
    <property type="project" value="InterPro"/>
</dbReference>
<proteinExistence type="inferred from homology"/>
<dbReference type="PRINTS" id="PR00133">
    <property type="entry name" value="GLHYDRLASE3"/>
</dbReference>
<protein>
    <submittedName>
        <fullName evidence="5">Beta-glucosidase</fullName>
    </submittedName>
</protein>
<comment type="caution">
    <text evidence="5">The sequence shown here is derived from an EMBL/GenBank/DDBJ whole genome shotgun (WGS) entry which is preliminary data.</text>
</comment>
<dbReference type="AlphaFoldDB" id="A0A4Q0PQ82"/>
<evidence type="ECO:0000313" key="6">
    <source>
        <dbReference type="Proteomes" id="UP000290608"/>
    </source>
</evidence>
<dbReference type="EMBL" id="QOVL01000003">
    <property type="protein sequence ID" value="RXG32372.1"/>
    <property type="molecule type" value="Genomic_DNA"/>
</dbReference>
<dbReference type="PROSITE" id="PS51257">
    <property type="entry name" value="PROKAR_LIPOPROTEIN"/>
    <property type="match status" value="1"/>
</dbReference>
<dbReference type="Gene3D" id="3.40.50.1700">
    <property type="entry name" value="Glycoside hydrolase family 3 C-terminal domain"/>
    <property type="match status" value="1"/>
</dbReference>
<dbReference type="InterPro" id="IPR026891">
    <property type="entry name" value="Fn3-like"/>
</dbReference>
<dbReference type="STRING" id="1122159.SAMN02745246_00981"/>
<dbReference type="Pfam" id="PF00933">
    <property type="entry name" value="Glyco_hydro_3"/>
    <property type="match status" value="1"/>
</dbReference>
<gene>
    <name evidence="5" type="ORF">DSL99_694</name>
</gene>
<name>A0A4Q0PQ82_9FLAO</name>
<dbReference type="InterPro" id="IPR036881">
    <property type="entry name" value="Glyco_hydro_3_C_sf"/>
</dbReference>